<sequence>MTSCPVDFKSGYANTVCTCCAVTVHCPVVIDSCRCAVFCVLPAYLAYLISVRIAVEEGGGGLDISTTHPYHPAFGLLLGFPSWSYWAHMPQHVIPRRPSVCFGRGGWVDESVSELPSVAFPVRAHTQYHL</sequence>
<reference evidence="1" key="1">
    <citation type="journal article" date="2023" name="Mol. Phylogenet. Evol.">
        <title>Genome-scale phylogeny and comparative genomics of the fungal order Sordariales.</title>
        <authorList>
            <person name="Hensen N."/>
            <person name="Bonometti L."/>
            <person name="Westerberg I."/>
            <person name="Brannstrom I.O."/>
            <person name="Guillou S."/>
            <person name="Cros-Aarteil S."/>
            <person name="Calhoun S."/>
            <person name="Haridas S."/>
            <person name="Kuo A."/>
            <person name="Mondo S."/>
            <person name="Pangilinan J."/>
            <person name="Riley R."/>
            <person name="LaButti K."/>
            <person name="Andreopoulos B."/>
            <person name="Lipzen A."/>
            <person name="Chen C."/>
            <person name="Yan M."/>
            <person name="Daum C."/>
            <person name="Ng V."/>
            <person name="Clum A."/>
            <person name="Steindorff A."/>
            <person name="Ohm R.A."/>
            <person name="Martin F."/>
            <person name="Silar P."/>
            <person name="Natvig D.O."/>
            <person name="Lalanne C."/>
            <person name="Gautier V."/>
            <person name="Ament-Velasquez S.L."/>
            <person name="Kruys A."/>
            <person name="Hutchinson M.I."/>
            <person name="Powell A.J."/>
            <person name="Barry K."/>
            <person name="Miller A.N."/>
            <person name="Grigoriev I.V."/>
            <person name="Debuchy R."/>
            <person name="Gladieux P."/>
            <person name="Hiltunen Thoren M."/>
            <person name="Johannesson H."/>
        </authorList>
    </citation>
    <scope>NUCLEOTIDE SEQUENCE</scope>
    <source>
        <strain evidence="1">CBS 955.72</strain>
    </source>
</reference>
<dbReference type="EMBL" id="JAUIQD010000007">
    <property type="protein sequence ID" value="KAK3344377.1"/>
    <property type="molecule type" value="Genomic_DNA"/>
</dbReference>
<comment type="caution">
    <text evidence="1">The sequence shown here is derived from an EMBL/GenBank/DDBJ whole genome shotgun (WGS) entry which is preliminary data.</text>
</comment>
<reference evidence="1" key="2">
    <citation type="submission" date="2023-06" db="EMBL/GenBank/DDBJ databases">
        <authorList>
            <consortium name="Lawrence Berkeley National Laboratory"/>
            <person name="Haridas S."/>
            <person name="Hensen N."/>
            <person name="Bonometti L."/>
            <person name="Westerberg I."/>
            <person name="Brannstrom I.O."/>
            <person name="Guillou S."/>
            <person name="Cros-Aarteil S."/>
            <person name="Calhoun S."/>
            <person name="Kuo A."/>
            <person name="Mondo S."/>
            <person name="Pangilinan J."/>
            <person name="Riley R."/>
            <person name="Labutti K."/>
            <person name="Andreopoulos B."/>
            <person name="Lipzen A."/>
            <person name="Chen C."/>
            <person name="Yanf M."/>
            <person name="Daum C."/>
            <person name="Ng V."/>
            <person name="Clum A."/>
            <person name="Steindorff A."/>
            <person name="Ohm R."/>
            <person name="Martin F."/>
            <person name="Silar P."/>
            <person name="Natvig D."/>
            <person name="Lalanne C."/>
            <person name="Gautier V."/>
            <person name="Ament-Velasquez S.L."/>
            <person name="Kruys A."/>
            <person name="Hutchinson M.I."/>
            <person name="Powell A.J."/>
            <person name="Barry K."/>
            <person name="Miller A.N."/>
            <person name="Grigoriev I.V."/>
            <person name="Debuchy R."/>
            <person name="Gladieux P."/>
            <person name="Thoren M.H."/>
            <person name="Johannesson H."/>
        </authorList>
    </citation>
    <scope>NUCLEOTIDE SEQUENCE</scope>
    <source>
        <strain evidence="1">CBS 955.72</strain>
    </source>
</reference>
<evidence type="ECO:0000313" key="2">
    <source>
        <dbReference type="Proteomes" id="UP001275084"/>
    </source>
</evidence>
<accession>A0AAJ0H9P4</accession>
<proteinExistence type="predicted"/>
<organism evidence="1 2">
    <name type="scientific">Lasiosphaeria hispida</name>
    <dbReference type="NCBI Taxonomy" id="260671"/>
    <lineage>
        <taxon>Eukaryota</taxon>
        <taxon>Fungi</taxon>
        <taxon>Dikarya</taxon>
        <taxon>Ascomycota</taxon>
        <taxon>Pezizomycotina</taxon>
        <taxon>Sordariomycetes</taxon>
        <taxon>Sordariomycetidae</taxon>
        <taxon>Sordariales</taxon>
        <taxon>Lasiosphaeriaceae</taxon>
        <taxon>Lasiosphaeria</taxon>
    </lineage>
</organism>
<dbReference type="AlphaFoldDB" id="A0AAJ0H9P4"/>
<name>A0AAJ0H9P4_9PEZI</name>
<dbReference type="Proteomes" id="UP001275084">
    <property type="component" value="Unassembled WGS sequence"/>
</dbReference>
<protein>
    <submittedName>
        <fullName evidence="1">Uncharacterized protein</fullName>
    </submittedName>
</protein>
<evidence type="ECO:0000313" key="1">
    <source>
        <dbReference type="EMBL" id="KAK3344377.1"/>
    </source>
</evidence>
<keyword evidence="2" id="KW-1185">Reference proteome</keyword>
<gene>
    <name evidence="1" type="ORF">B0T25DRAFT_325114</name>
</gene>